<evidence type="ECO:0000256" key="5">
    <source>
        <dbReference type="ARBA" id="ARBA00022617"/>
    </source>
</evidence>
<keyword evidence="10 13" id="KW-0408">Iron</keyword>
<comment type="similarity">
    <text evidence="4 14">Belongs to the cytochrome P450 family.</text>
</comment>
<keyword evidence="12 15" id="KW-0472">Membrane</keyword>
<evidence type="ECO:0000256" key="13">
    <source>
        <dbReference type="PIRSR" id="PIRSR602401-1"/>
    </source>
</evidence>
<evidence type="ECO:0000256" key="11">
    <source>
        <dbReference type="ARBA" id="ARBA00023033"/>
    </source>
</evidence>
<dbReference type="InterPro" id="IPR050476">
    <property type="entry name" value="Insect_CytP450_Detox"/>
</dbReference>
<evidence type="ECO:0000256" key="6">
    <source>
        <dbReference type="ARBA" id="ARBA00022723"/>
    </source>
</evidence>
<dbReference type="OrthoDB" id="2789670at2759"/>
<evidence type="ECO:0000256" key="4">
    <source>
        <dbReference type="ARBA" id="ARBA00010617"/>
    </source>
</evidence>
<keyword evidence="5 13" id="KW-0349">Heme</keyword>
<dbReference type="GO" id="GO:0016705">
    <property type="term" value="F:oxidoreductase activity, acting on paired donors, with incorporation or reduction of molecular oxygen"/>
    <property type="evidence" value="ECO:0007669"/>
    <property type="project" value="InterPro"/>
</dbReference>
<dbReference type="InterPro" id="IPR002401">
    <property type="entry name" value="Cyt_P450_E_grp-I"/>
</dbReference>
<dbReference type="Pfam" id="PF00067">
    <property type="entry name" value="p450"/>
    <property type="match status" value="1"/>
</dbReference>
<name>Q3I417_LEPDE</name>
<keyword evidence="8" id="KW-0492">Microsome</keyword>
<reference evidence="16" key="1">
    <citation type="submission" date="2005-07" db="EMBL/GenBank/DDBJ databases">
        <title>Cloning and characterization of five cytochrome P450 cDNAs from Colorado potato beetle using asymmetric-degenerate PCR.</title>
        <authorList>
            <person name="Zhang J."/>
            <person name="Goyer C."/>
            <person name="Pelletier Y."/>
        </authorList>
    </citation>
    <scope>NUCLEOTIDE SEQUENCE</scope>
</reference>
<keyword evidence="9 14" id="KW-0560">Oxidoreductase</keyword>
<dbReference type="PRINTS" id="PR00463">
    <property type="entry name" value="EP450I"/>
</dbReference>
<comment type="subcellular location">
    <subcellularLocation>
        <location evidence="3">Endoplasmic reticulum membrane</location>
        <topology evidence="3">Peripheral membrane protein</topology>
    </subcellularLocation>
    <subcellularLocation>
        <location evidence="2">Microsome membrane</location>
        <topology evidence="2">Peripheral membrane protein</topology>
    </subcellularLocation>
</comment>
<dbReference type="InterPro" id="IPR036396">
    <property type="entry name" value="Cyt_P450_sf"/>
</dbReference>
<feature type="transmembrane region" description="Helical" evidence="15">
    <location>
        <begin position="6"/>
        <end position="23"/>
    </location>
</feature>
<comment type="cofactor">
    <cofactor evidence="1 13">
        <name>heme</name>
        <dbReference type="ChEBI" id="CHEBI:30413"/>
    </cofactor>
</comment>
<dbReference type="PRINTS" id="PR00385">
    <property type="entry name" value="P450"/>
</dbReference>
<accession>Q3I417</accession>
<evidence type="ECO:0000256" key="14">
    <source>
        <dbReference type="RuleBase" id="RU000461"/>
    </source>
</evidence>
<dbReference type="Gene3D" id="1.10.630.10">
    <property type="entry name" value="Cytochrome P450"/>
    <property type="match status" value="1"/>
</dbReference>
<evidence type="ECO:0000256" key="1">
    <source>
        <dbReference type="ARBA" id="ARBA00001971"/>
    </source>
</evidence>
<dbReference type="FunFam" id="1.10.630.10:FF:000042">
    <property type="entry name" value="Cytochrome P450"/>
    <property type="match status" value="1"/>
</dbReference>
<gene>
    <name evidence="16" type="primary">CYP9V1</name>
</gene>
<keyword evidence="11 14" id="KW-0503">Monooxygenase</keyword>
<dbReference type="InterPro" id="IPR017972">
    <property type="entry name" value="Cyt_P450_CS"/>
</dbReference>
<evidence type="ECO:0000256" key="15">
    <source>
        <dbReference type="SAM" id="Phobius"/>
    </source>
</evidence>
<dbReference type="PANTHER" id="PTHR24292:SF54">
    <property type="entry name" value="CYP9F3-RELATED"/>
    <property type="match status" value="1"/>
</dbReference>
<evidence type="ECO:0000256" key="12">
    <source>
        <dbReference type="ARBA" id="ARBA00023136"/>
    </source>
</evidence>
<feature type="transmembrane region" description="Helical" evidence="15">
    <location>
        <begin position="216"/>
        <end position="235"/>
    </location>
</feature>
<sequence>MLTTIVLALLAVTAFYYLFIRPLSYWKKRNIKQGNPVPILGDYWWFFFKMESFADLVRRLYNQFPNERYCGIYQYVTPTLMIRDPELIKQITVKDFDHFVDHRAVMPETSDPLWAKNLFSLTGQRWREMRPVLSPAFTGNKMRLMFGLISECADDYVSFYLEKNQDVIDVELRDTITRFTNDAIATTAYGIKVDSLRNPANDFYVKSRKAFTLSSFLALKFFSTLLLPTFIVNLLNLKIFEKEISDFFITIVDETIKIREEKGIVRPDLIHLLMEARKGHYRYEEESGTTDTGFAAVKESDIGKHIRQKIEITNLDIAAQALVFFLGGFDSSASLMCFMGYELAVNQDIQRKLRIEIEDTLEKCNGVITYDALLKMKYMDMIISETLRKWSNGVIADRVCTKPYTIEPVTAEEKPIHLAEGTFIIIPSFGIQHDPKYFPDPDRFDPERFNEENKDKINSYTYLPFGIGPRNCIGSRFALLETKLLFFKLLSKFEIVPTTKSGIPLKISTTTLNLNSEGGFLFAFKRLNGNQ</sequence>
<evidence type="ECO:0000256" key="3">
    <source>
        <dbReference type="ARBA" id="ARBA00004406"/>
    </source>
</evidence>
<keyword evidence="15" id="KW-0812">Transmembrane</keyword>
<organism evidence="16">
    <name type="scientific">Leptinotarsa decemlineata</name>
    <name type="common">Colorado potato beetle</name>
    <name type="synonym">Doryphora decemlineata</name>
    <dbReference type="NCBI Taxonomy" id="7539"/>
    <lineage>
        <taxon>Eukaryota</taxon>
        <taxon>Metazoa</taxon>
        <taxon>Ecdysozoa</taxon>
        <taxon>Arthropoda</taxon>
        <taxon>Hexapoda</taxon>
        <taxon>Insecta</taxon>
        <taxon>Pterygota</taxon>
        <taxon>Neoptera</taxon>
        <taxon>Endopterygota</taxon>
        <taxon>Coleoptera</taxon>
        <taxon>Polyphaga</taxon>
        <taxon>Cucujiformia</taxon>
        <taxon>Chrysomeloidea</taxon>
        <taxon>Chrysomelidae</taxon>
        <taxon>Chrysomelinae</taxon>
        <taxon>Doryphorini</taxon>
        <taxon>Leptinotarsa</taxon>
    </lineage>
</organism>
<dbReference type="GO" id="GO:0005789">
    <property type="term" value="C:endoplasmic reticulum membrane"/>
    <property type="evidence" value="ECO:0007669"/>
    <property type="project" value="UniProtKB-SubCell"/>
</dbReference>
<dbReference type="GO" id="GO:0005506">
    <property type="term" value="F:iron ion binding"/>
    <property type="evidence" value="ECO:0007669"/>
    <property type="project" value="InterPro"/>
</dbReference>
<keyword evidence="15" id="KW-1133">Transmembrane helix</keyword>
<dbReference type="SUPFAM" id="SSF48264">
    <property type="entry name" value="Cytochrome P450"/>
    <property type="match status" value="1"/>
</dbReference>
<dbReference type="GO" id="GO:0020037">
    <property type="term" value="F:heme binding"/>
    <property type="evidence" value="ECO:0007669"/>
    <property type="project" value="InterPro"/>
</dbReference>
<keyword evidence="7" id="KW-0256">Endoplasmic reticulum</keyword>
<dbReference type="EMBL" id="DQ117460">
    <property type="protein sequence ID" value="AAZ94269.1"/>
    <property type="molecule type" value="mRNA"/>
</dbReference>
<dbReference type="PROSITE" id="PS00086">
    <property type="entry name" value="CYTOCHROME_P450"/>
    <property type="match status" value="1"/>
</dbReference>
<proteinExistence type="evidence at transcript level"/>
<keyword evidence="6 13" id="KW-0479">Metal-binding</keyword>
<dbReference type="GO" id="GO:0004497">
    <property type="term" value="F:monooxygenase activity"/>
    <property type="evidence" value="ECO:0007669"/>
    <property type="project" value="UniProtKB-KW"/>
</dbReference>
<dbReference type="AlphaFoldDB" id="Q3I417"/>
<dbReference type="InterPro" id="IPR001128">
    <property type="entry name" value="Cyt_P450"/>
</dbReference>
<evidence type="ECO:0000256" key="2">
    <source>
        <dbReference type="ARBA" id="ARBA00004174"/>
    </source>
</evidence>
<evidence type="ECO:0000256" key="9">
    <source>
        <dbReference type="ARBA" id="ARBA00023002"/>
    </source>
</evidence>
<evidence type="ECO:0000256" key="8">
    <source>
        <dbReference type="ARBA" id="ARBA00022848"/>
    </source>
</evidence>
<evidence type="ECO:0000256" key="10">
    <source>
        <dbReference type="ARBA" id="ARBA00023004"/>
    </source>
</evidence>
<feature type="binding site" description="axial binding residue" evidence="13">
    <location>
        <position position="472"/>
    </location>
    <ligand>
        <name>heme</name>
        <dbReference type="ChEBI" id="CHEBI:30413"/>
    </ligand>
    <ligandPart>
        <name>Fe</name>
        <dbReference type="ChEBI" id="CHEBI:18248"/>
    </ligandPart>
</feature>
<evidence type="ECO:0000313" key="16">
    <source>
        <dbReference type="EMBL" id="AAZ94269.1"/>
    </source>
</evidence>
<dbReference type="CDD" id="cd11056">
    <property type="entry name" value="CYP6-like"/>
    <property type="match status" value="1"/>
</dbReference>
<protein>
    <submittedName>
        <fullName evidence="16">Cytochrome P450</fullName>
    </submittedName>
</protein>
<evidence type="ECO:0000256" key="7">
    <source>
        <dbReference type="ARBA" id="ARBA00022824"/>
    </source>
</evidence>
<dbReference type="PANTHER" id="PTHR24292">
    <property type="entry name" value="CYTOCHROME P450"/>
    <property type="match status" value="1"/>
</dbReference>